<keyword evidence="3" id="KW-1185">Reference proteome</keyword>
<dbReference type="Pfam" id="PF16811">
    <property type="entry name" value="TAtT"/>
    <property type="match status" value="1"/>
</dbReference>
<evidence type="ECO:0008006" key="4">
    <source>
        <dbReference type="Google" id="ProtNLM"/>
    </source>
</evidence>
<reference evidence="2 3" key="1">
    <citation type="journal article" date="2010" name="Stand. Genomic Sci.">
        <title>Complete genome sequence of Desulfarculus baarsii type strain (2st14).</title>
        <authorList>
            <person name="Sun H."/>
            <person name="Spring S."/>
            <person name="Lapidus A."/>
            <person name="Davenport K."/>
            <person name="Del Rio T.G."/>
            <person name="Tice H."/>
            <person name="Nolan M."/>
            <person name="Copeland A."/>
            <person name="Cheng J.F."/>
            <person name="Lucas S."/>
            <person name="Tapia R."/>
            <person name="Goodwin L."/>
            <person name="Pitluck S."/>
            <person name="Ivanova N."/>
            <person name="Pagani I."/>
            <person name="Mavromatis K."/>
            <person name="Ovchinnikova G."/>
            <person name="Pati A."/>
            <person name="Chen A."/>
            <person name="Palaniappan K."/>
            <person name="Hauser L."/>
            <person name="Chang Y.J."/>
            <person name="Jeffries C.D."/>
            <person name="Detter J.C."/>
            <person name="Han C."/>
            <person name="Rohde M."/>
            <person name="Brambilla E."/>
            <person name="Goker M."/>
            <person name="Woyke T."/>
            <person name="Bristow J."/>
            <person name="Eisen J.A."/>
            <person name="Markowitz V."/>
            <person name="Hugenholtz P."/>
            <person name="Kyrpides N.C."/>
            <person name="Klenk H.P."/>
            <person name="Land M."/>
        </authorList>
    </citation>
    <scope>NUCLEOTIDE SEQUENCE [LARGE SCALE GENOMIC DNA]</scope>
    <source>
        <strain evidence="3">ATCC 33931 / DSM 2075 / LMG 7858 / VKM B-1802 / 2st14</strain>
    </source>
</reference>
<sequence>MLKKTLTLFAAAMLAIICLATASPAQDAAALVKQGDEAWAQRMDVAKAQEAANLYEQALAADAKCYEAAWKLARAYYRVGEKGPKDAQEATFEKSVNAAKKATEINPDDPMGHYWLGVAYGKYGSAKGITKSLSLVDPIKEEMNFVISKDPKFEQGGPQRVLGRLYFKLPGLFGGDNDKAIEYLQEAVKIGPNYYLNQVYLAEALAEDGQDDKAKAMLQEVIAAQAPAGMEPEMADWKAEAQKVLDDM</sequence>
<dbReference type="HOGENOM" id="CLU_1118760_0_0_7"/>
<feature type="signal peptide" evidence="1">
    <location>
        <begin position="1"/>
        <end position="25"/>
    </location>
</feature>
<dbReference type="OrthoDB" id="5382001at2"/>
<evidence type="ECO:0000256" key="1">
    <source>
        <dbReference type="SAM" id="SignalP"/>
    </source>
</evidence>
<gene>
    <name evidence="2" type="ordered locus">Deba_0069</name>
</gene>
<dbReference type="KEGG" id="dbr:Deba_0069"/>
<dbReference type="InterPro" id="IPR031823">
    <property type="entry name" value="TatT"/>
</dbReference>
<feature type="chain" id="PRO_5003150000" description="TPR repeat-containing protein" evidence="1">
    <location>
        <begin position="26"/>
        <end position="248"/>
    </location>
</feature>
<name>E1QDC9_DESB2</name>
<proteinExistence type="predicted"/>
<organism evidence="2 3">
    <name type="scientific">Desulfarculus baarsii (strain ATCC 33931 / DSM 2075 / LMG 7858 / VKM B-1802 / 2st14)</name>
    <dbReference type="NCBI Taxonomy" id="644282"/>
    <lineage>
        <taxon>Bacteria</taxon>
        <taxon>Pseudomonadati</taxon>
        <taxon>Thermodesulfobacteriota</taxon>
        <taxon>Desulfarculia</taxon>
        <taxon>Desulfarculales</taxon>
        <taxon>Desulfarculaceae</taxon>
        <taxon>Desulfarculus</taxon>
    </lineage>
</organism>
<dbReference type="SUPFAM" id="SSF48452">
    <property type="entry name" value="TPR-like"/>
    <property type="match status" value="1"/>
</dbReference>
<dbReference type="STRING" id="644282.Deba_0069"/>
<evidence type="ECO:0000313" key="3">
    <source>
        <dbReference type="Proteomes" id="UP000009047"/>
    </source>
</evidence>
<dbReference type="Gene3D" id="1.25.40.10">
    <property type="entry name" value="Tetratricopeptide repeat domain"/>
    <property type="match status" value="2"/>
</dbReference>
<dbReference type="RefSeq" id="WP_013256904.1">
    <property type="nucleotide sequence ID" value="NC_014365.1"/>
</dbReference>
<dbReference type="AlphaFoldDB" id="E1QDC9"/>
<keyword evidence="1" id="KW-0732">Signal</keyword>
<dbReference type="EMBL" id="CP002085">
    <property type="protein sequence ID" value="ADK83448.1"/>
    <property type="molecule type" value="Genomic_DNA"/>
</dbReference>
<dbReference type="eggNOG" id="COG0457">
    <property type="taxonomic scope" value="Bacteria"/>
</dbReference>
<protein>
    <recommendedName>
        <fullName evidence="4">TPR repeat-containing protein</fullName>
    </recommendedName>
</protein>
<dbReference type="InterPro" id="IPR011990">
    <property type="entry name" value="TPR-like_helical_dom_sf"/>
</dbReference>
<accession>E1QDC9</accession>
<evidence type="ECO:0000313" key="2">
    <source>
        <dbReference type="EMBL" id="ADK83448.1"/>
    </source>
</evidence>
<dbReference type="Proteomes" id="UP000009047">
    <property type="component" value="Chromosome"/>
</dbReference>